<gene>
    <name evidence="3" type="ORF">BOX37_16305</name>
</gene>
<feature type="domain" description="AB hydrolase-1" evidence="2">
    <location>
        <begin position="28"/>
        <end position="136"/>
    </location>
</feature>
<dbReference type="InterPro" id="IPR050228">
    <property type="entry name" value="Carboxylesterase_BioH"/>
</dbReference>
<evidence type="ECO:0000313" key="4">
    <source>
        <dbReference type="Proteomes" id="UP000183810"/>
    </source>
</evidence>
<evidence type="ECO:0000256" key="1">
    <source>
        <dbReference type="SAM" id="MobiDB-lite"/>
    </source>
</evidence>
<dbReference type="EMBL" id="CP018082">
    <property type="protein sequence ID" value="APE38407.1"/>
    <property type="molecule type" value="Genomic_DNA"/>
</dbReference>
<feature type="compositionally biased region" description="Basic and acidic residues" evidence="1">
    <location>
        <begin position="60"/>
        <end position="73"/>
    </location>
</feature>
<dbReference type="SUPFAM" id="SSF53474">
    <property type="entry name" value="alpha/beta-Hydrolases"/>
    <property type="match status" value="1"/>
</dbReference>
<dbReference type="PANTHER" id="PTHR43194">
    <property type="entry name" value="HYDROLASE ALPHA/BETA FOLD FAMILY"/>
    <property type="match status" value="1"/>
</dbReference>
<dbReference type="OrthoDB" id="3210164at2"/>
<sequence length="288" mass="30632">MTASSAVTTGTLVVPDARLYYEIRGAGPLLVLVGAPMNAAAFASTAHQLAATNTVLTTDPRGHRASPLDDPRQDSTVPARADDLARLITHLDAGPAVVFGSSGGAVSALALAQTNPDLVTTVIAHEPPLRELLPDADAQRAVTEDIIATFATGDVVGAWRKFFAQAGIEIPEPMLEQMFGGERDPEQVATERYWFDHELRHTTAWVPDPSLLRSIPTRVIVGIGADSTGQLCDHASRELAASLGVEPVLFPGDHTGFVDDPVAFATRLQHVLDAPESWVKLPTGQEQN</sequence>
<dbReference type="RefSeq" id="WP_071931576.1">
    <property type="nucleotide sequence ID" value="NZ_CP018082.1"/>
</dbReference>
<organism evidence="3 4">
    <name type="scientific">Nocardia mangyaensis</name>
    <dbReference type="NCBI Taxonomy" id="2213200"/>
    <lineage>
        <taxon>Bacteria</taxon>
        <taxon>Bacillati</taxon>
        <taxon>Actinomycetota</taxon>
        <taxon>Actinomycetes</taxon>
        <taxon>Mycobacteriales</taxon>
        <taxon>Nocardiaceae</taxon>
        <taxon>Nocardia</taxon>
    </lineage>
</organism>
<protein>
    <submittedName>
        <fullName evidence="3">Alpha/beta hydrolase</fullName>
    </submittedName>
</protein>
<dbReference type="InterPro" id="IPR000073">
    <property type="entry name" value="AB_hydrolase_1"/>
</dbReference>
<evidence type="ECO:0000259" key="2">
    <source>
        <dbReference type="Pfam" id="PF00561"/>
    </source>
</evidence>
<keyword evidence="3" id="KW-0378">Hydrolase</keyword>
<dbReference type="AlphaFoldDB" id="A0A1J0W2K7"/>
<dbReference type="InterPro" id="IPR029058">
    <property type="entry name" value="AB_hydrolase_fold"/>
</dbReference>
<dbReference type="Gene3D" id="3.40.50.1820">
    <property type="entry name" value="alpha/beta hydrolase"/>
    <property type="match status" value="1"/>
</dbReference>
<dbReference type="Pfam" id="PF00561">
    <property type="entry name" value="Abhydrolase_1"/>
    <property type="match status" value="1"/>
</dbReference>
<name>A0A1J0W2K7_9NOCA</name>
<feature type="region of interest" description="Disordered" evidence="1">
    <location>
        <begin position="56"/>
        <end position="76"/>
    </location>
</feature>
<dbReference type="KEGG" id="nsl:BOX37_16305"/>
<keyword evidence="4" id="KW-1185">Reference proteome</keyword>
<proteinExistence type="predicted"/>
<dbReference type="PANTHER" id="PTHR43194:SF2">
    <property type="entry name" value="PEROXISOMAL MEMBRANE PROTEIN LPX1"/>
    <property type="match status" value="1"/>
</dbReference>
<evidence type="ECO:0000313" key="3">
    <source>
        <dbReference type="EMBL" id="APE38407.1"/>
    </source>
</evidence>
<dbReference type="GO" id="GO:0016787">
    <property type="term" value="F:hydrolase activity"/>
    <property type="evidence" value="ECO:0007669"/>
    <property type="project" value="UniProtKB-KW"/>
</dbReference>
<reference evidence="3" key="1">
    <citation type="submission" date="2016-11" db="EMBL/GenBank/DDBJ databases">
        <authorList>
            <person name="Jaros S."/>
            <person name="Januszkiewicz K."/>
            <person name="Wedrychowicz H."/>
        </authorList>
    </citation>
    <scope>NUCLEOTIDE SEQUENCE [LARGE SCALE GENOMIC DNA]</scope>
    <source>
        <strain evidence="3">Y48</strain>
    </source>
</reference>
<accession>A0A1J0W2K7</accession>
<dbReference type="Proteomes" id="UP000183810">
    <property type="component" value="Chromosome"/>
</dbReference>